<keyword evidence="5 9" id="KW-0546">Nucleotide metabolism</keyword>
<dbReference type="InParanoid" id="A0A1B1YXE3"/>
<dbReference type="NCBIfam" id="TIGR00172">
    <property type="entry name" value="maf"/>
    <property type="match status" value="1"/>
</dbReference>
<dbReference type="GO" id="GO:0036218">
    <property type="term" value="F:dTTP diphosphatase activity"/>
    <property type="evidence" value="ECO:0007669"/>
    <property type="project" value="RHEA"/>
</dbReference>
<dbReference type="Gene3D" id="3.90.950.10">
    <property type="match status" value="1"/>
</dbReference>
<evidence type="ECO:0000256" key="1">
    <source>
        <dbReference type="ARBA" id="ARBA00001968"/>
    </source>
</evidence>
<dbReference type="FunCoup" id="A0A1B1YXE3">
    <property type="interactions" value="327"/>
</dbReference>
<evidence type="ECO:0000256" key="7">
    <source>
        <dbReference type="ARBA" id="ARBA00053369"/>
    </source>
</evidence>
<accession>A0A1B1YXE3</accession>
<comment type="catalytic activity">
    <reaction evidence="6">
        <text>N(7)-methyl-GTP + H2O = N(7)-methyl-GMP + diphosphate + H(+)</text>
        <dbReference type="Rhea" id="RHEA:58744"/>
        <dbReference type="ChEBI" id="CHEBI:15377"/>
        <dbReference type="ChEBI" id="CHEBI:15378"/>
        <dbReference type="ChEBI" id="CHEBI:33019"/>
        <dbReference type="ChEBI" id="CHEBI:58285"/>
        <dbReference type="ChEBI" id="CHEBI:87133"/>
    </reaction>
</comment>
<comment type="catalytic activity">
    <reaction evidence="9">
        <text>UTP + H2O = UMP + diphosphate + H(+)</text>
        <dbReference type="Rhea" id="RHEA:29395"/>
        <dbReference type="ChEBI" id="CHEBI:15377"/>
        <dbReference type="ChEBI" id="CHEBI:15378"/>
        <dbReference type="ChEBI" id="CHEBI:33019"/>
        <dbReference type="ChEBI" id="CHEBI:46398"/>
        <dbReference type="ChEBI" id="CHEBI:57865"/>
        <dbReference type="EC" id="3.6.1.9"/>
    </reaction>
</comment>
<organism evidence="10 11">
    <name type="scientific">Immundisolibacter cernigliae</name>
    <dbReference type="NCBI Taxonomy" id="1810504"/>
    <lineage>
        <taxon>Bacteria</taxon>
        <taxon>Pseudomonadati</taxon>
        <taxon>Pseudomonadota</taxon>
        <taxon>Gammaproteobacteria</taxon>
        <taxon>Immundisolibacterales</taxon>
        <taxon>Immundisolibacteraceae</taxon>
        <taxon>Immundisolibacter</taxon>
    </lineage>
</organism>
<keyword evidence="11" id="KW-1185">Reference proteome</keyword>
<proteinExistence type="inferred from homology"/>
<dbReference type="EC" id="3.6.1.9" evidence="9"/>
<comment type="cofactor">
    <cofactor evidence="1 9">
        <name>a divalent metal cation</name>
        <dbReference type="ChEBI" id="CHEBI:60240"/>
    </cofactor>
</comment>
<dbReference type="EMBL" id="CP014671">
    <property type="protein sequence ID" value="ANX05475.1"/>
    <property type="molecule type" value="Genomic_DNA"/>
</dbReference>
<comment type="caution">
    <text evidence="9">Lacks conserved residue(s) required for the propagation of feature annotation.</text>
</comment>
<dbReference type="STRING" id="1810504.PG2T_03900"/>
<evidence type="ECO:0000256" key="4">
    <source>
        <dbReference type="ARBA" id="ARBA00022801"/>
    </source>
</evidence>
<dbReference type="CDD" id="cd00555">
    <property type="entry name" value="Maf"/>
    <property type="match status" value="1"/>
</dbReference>
<dbReference type="HAMAP" id="MF_00528">
    <property type="entry name" value="Maf"/>
    <property type="match status" value="1"/>
</dbReference>
<evidence type="ECO:0000313" key="11">
    <source>
        <dbReference type="Proteomes" id="UP000092952"/>
    </source>
</evidence>
<dbReference type="PANTHER" id="PTHR43213:SF5">
    <property type="entry name" value="BIFUNCTIONAL DTTP_UTP PYROPHOSPHATASE_METHYLTRANSFERASE PROTEIN-RELATED"/>
    <property type="match status" value="1"/>
</dbReference>
<dbReference type="PIRSF" id="PIRSF006305">
    <property type="entry name" value="Maf"/>
    <property type="match status" value="1"/>
</dbReference>
<keyword evidence="3 9" id="KW-0963">Cytoplasm</keyword>
<comment type="function">
    <text evidence="9">Nucleoside triphosphate pyrophosphatase that hydrolyzes dTTP and UTP. May have a dual role in cell division arrest and in preventing the incorporation of modified nucleotides into cellular nucleic acids.</text>
</comment>
<dbReference type="GO" id="GO:0009117">
    <property type="term" value="P:nucleotide metabolic process"/>
    <property type="evidence" value="ECO:0007669"/>
    <property type="project" value="UniProtKB-KW"/>
</dbReference>
<dbReference type="InterPro" id="IPR003697">
    <property type="entry name" value="Maf-like"/>
</dbReference>
<keyword evidence="4 9" id="KW-0378">Hydrolase</keyword>
<comment type="subcellular location">
    <subcellularLocation>
        <location evidence="2 9">Cytoplasm</location>
    </subcellularLocation>
</comment>
<dbReference type="InterPro" id="IPR029001">
    <property type="entry name" value="ITPase-like_fam"/>
</dbReference>
<evidence type="ECO:0000256" key="9">
    <source>
        <dbReference type="HAMAP-Rule" id="MF_00528"/>
    </source>
</evidence>
<protein>
    <recommendedName>
        <fullName evidence="9">dTTP/UTP pyrophosphatase</fullName>
        <shortName evidence="9">dTTPase/UTPase</shortName>
        <ecNumber evidence="9">3.6.1.9</ecNumber>
    </recommendedName>
    <alternativeName>
        <fullName evidence="9">Nucleoside triphosphate pyrophosphatase</fullName>
    </alternativeName>
    <alternativeName>
        <fullName evidence="9">Nucleotide pyrophosphatase</fullName>
        <shortName evidence="9">Nucleotide PPase</shortName>
    </alternativeName>
</protein>
<comment type="catalytic activity">
    <reaction evidence="9">
        <text>dTTP + H2O = dTMP + diphosphate + H(+)</text>
        <dbReference type="Rhea" id="RHEA:28534"/>
        <dbReference type="ChEBI" id="CHEBI:15377"/>
        <dbReference type="ChEBI" id="CHEBI:15378"/>
        <dbReference type="ChEBI" id="CHEBI:33019"/>
        <dbReference type="ChEBI" id="CHEBI:37568"/>
        <dbReference type="ChEBI" id="CHEBI:63528"/>
        <dbReference type="EC" id="3.6.1.9"/>
    </reaction>
</comment>
<dbReference type="GO" id="GO:0005737">
    <property type="term" value="C:cytoplasm"/>
    <property type="evidence" value="ECO:0007669"/>
    <property type="project" value="UniProtKB-SubCell"/>
</dbReference>
<evidence type="ECO:0000256" key="3">
    <source>
        <dbReference type="ARBA" id="ARBA00022490"/>
    </source>
</evidence>
<reference evidence="11" key="1">
    <citation type="submission" date="2016-03" db="EMBL/GenBank/DDBJ databases">
        <title>Complete genome sequence of Solimmundus cernigliae, representing a novel lineage of polycyclic aromatic hydrocarbon degraders within the Gammaproteobacteria.</title>
        <authorList>
            <person name="Singleton D.R."/>
            <person name="Dickey A.N."/>
            <person name="Scholl E.H."/>
            <person name="Wright F.A."/>
            <person name="Aitken M.D."/>
        </authorList>
    </citation>
    <scope>NUCLEOTIDE SEQUENCE [LARGE SCALE GENOMIC DNA]</scope>
    <source>
        <strain evidence="11">TR3.2</strain>
    </source>
</reference>
<feature type="site" description="Important for substrate specificity" evidence="9">
    <location>
        <position position="12"/>
    </location>
</feature>
<evidence type="ECO:0000256" key="8">
    <source>
        <dbReference type="ARBA" id="ARBA00060749"/>
    </source>
</evidence>
<name>A0A1B1YXE3_9GAMM</name>
<gene>
    <name evidence="10" type="ORF">PG2T_03900</name>
</gene>
<evidence type="ECO:0000256" key="5">
    <source>
        <dbReference type="ARBA" id="ARBA00023080"/>
    </source>
</evidence>
<comment type="similarity">
    <text evidence="8">Belongs to the Maf family. YceF subfamily.</text>
</comment>
<dbReference type="GO" id="GO:0036221">
    <property type="term" value="F:UTP diphosphatase activity"/>
    <property type="evidence" value="ECO:0007669"/>
    <property type="project" value="RHEA"/>
</dbReference>
<dbReference type="Pfam" id="PF02545">
    <property type="entry name" value="Maf"/>
    <property type="match status" value="1"/>
</dbReference>
<comment type="function">
    <text evidence="7">Nucleoside triphosphate pyrophosphatase that hydrolyzes 7-methyl-GTP (m(7)GTP). May have a dual role in cell division arrest and in preventing the incorporation of modified nucleotides into cellular nucleic acids.</text>
</comment>
<dbReference type="PANTHER" id="PTHR43213">
    <property type="entry name" value="BIFUNCTIONAL DTTP/UTP PYROPHOSPHATASE/METHYLTRANSFERASE PROTEIN-RELATED"/>
    <property type="match status" value="1"/>
</dbReference>
<dbReference type="FunFam" id="3.90.950.10:FF:000005">
    <property type="entry name" value="7-methyl-GTP pyrophosphatase"/>
    <property type="match status" value="1"/>
</dbReference>
<dbReference type="Proteomes" id="UP000092952">
    <property type="component" value="Chromosome"/>
</dbReference>
<dbReference type="KEGG" id="gbi:PG2T_03900"/>
<comment type="similarity">
    <text evidence="9">Belongs to the Maf family. YhdE subfamily.</text>
</comment>
<feature type="site" description="Important for substrate specificity" evidence="9">
    <location>
        <position position="153"/>
    </location>
</feature>
<evidence type="ECO:0000256" key="2">
    <source>
        <dbReference type="ARBA" id="ARBA00004496"/>
    </source>
</evidence>
<evidence type="ECO:0000313" key="10">
    <source>
        <dbReference type="EMBL" id="ANX05475.1"/>
    </source>
</evidence>
<evidence type="ECO:0000256" key="6">
    <source>
        <dbReference type="ARBA" id="ARBA00050213"/>
    </source>
</evidence>
<feature type="active site" description="Proton acceptor" evidence="9">
    <location>
        <position position="70"/>
    </location>
</feature>
<dbReference type="SUPFAM" id="SSF52972">
    <property type="entry name" value="ITPase-like"/>
    <property type="match status" value="1"/>
</dbReference>
<sequence length="191" mass="19935">MPQLVLASTSPRRRELLAQLGVNFEVLAMAVDEQPLPGELAADHVCRLALAKARAAAAQLGPQACVLGADTVVVLDGEIFGKPVDRDAAAAMLRRLSGHTHTVLSAVARVQGGAHVVRLSESEVTFRTLSPAEIAAYCDTGEPLDKAGAYAIQGRAAAFIRHLEGSYSGVMGLPLFETADLLAGAGVLVRD</sequence>
<feature type="site" description="Important for substrate specificity" evidence="9">
    <location>
        <position position="71"/>
    </location>
</feature>
<dbReference type="OrthoDB" id="9807767at2"/>
<dbReference type="AlphaFoldDB" id="A0A1B1YXE3"/>
<dbReference type="RefSeq" id="WP_068807685.1">
    <property type="nucleotide sequence ID" value="NZ_CP014671.1"/>
</dbReference>